<protein>
    <recommendedName>
        <fullName evidence="2">histidine kinase</fullName>
        <ecNumber evidence="2">2.7.13.3</ecNumber>
    </recommendedName>
</protein>
<keyword evidence="5 9" id="KW-0418">Kinase</keyword>
<name>H1YZM3_9EURY</name>
<dbReference type="OrthoDB" id="107550at2157"/>
<evidence type="ECO:0000259" key="8">
    <source>
        <dbReference type="PROSITE" id="PS50885"/>
    </source>
</evidence>
<dbReference type="CDD" id="cd06225">
    <property type="entry name" value="HAMP"/>
    <property type="match status" value="1"/>
</dbReference>
<dbReference type="EMBL" id="CM001436">
    <property type="protein sequence ID" value="EHQ37076.1"/>
    <property type="molecule type" value="Genomic_DNA"/>
</dbReference>
<dbReference type="InterPro" id="IPR029151">
    <property type="entry name" value="Sensor-like_sf"/>
</dbReference>
<keyword evidence="6" id="KW-0902">Two-component regulatory system</keyword>
<dbReference type="AlphaFoldDB" id="H1YZM3"/>
<keyword evidence="10" id="KW-1185">Reference proteome</keyword>
<dbReference type="PROSITE" id="PS50885">
    <property type="entry name" value="HAMP"/>
    <property type="match status" value="1"/>
</dbReference>
<dbReference type="GO" id="GO:0005886">
    <property type="term" value="C:plasma membrane"/>
    <property type="evidence" value="ECO:0007669"/>
    <property type="project" value="TreeGrafter"/>
</dbReference>
<dbReference type="SUPFAM" id="SSF103190">
    <property type="entry name" value="Sensory domain-like"/>
    <property type="match status" value="1"/>
</dbReference>
<dbReference type="EC" id="2.7.13.3" evidence="2"/>
<dbReference type="InterPro" id="IPR050428">
    <property type="entry name" value="TCS_sensor_his_kinase"/>
</dbReference>
<evidence type="ECO:0000256" key="2">
    <source>
        <dbReference type="ARBA" id="ARBA00012438"/>
    </source>
</evidence>
<evidence type="ECO:0000256" key="5">
    <source>
        <dbReference type="ARBA" id="ARBA00022777"/>
    </source>
</evidence>
<dbReference type="Gene3D" id="6.10.340.10">
    <property type="match status" value="1"/>
</dbReference>
<proteinExistence type="predicted"/>
<keyword evidence="7" id="KW-1133">Transmembrane helix</keyword>
<gene>
    <name evidence="9" type="ORF">Metlim_3044</name>
</gene>
<reference evidence="9 10" key="1">
    <citation type="submission" date="2011-10" db="EMBL/GenBank/DDBJ databases">
        <title>The Improved High-Quality Draft genome of Methanoplanus limicola DSM 2279.</title>
        <authorList>
            <consortium name="US DOE Joint Genome Institute (JGI-PGF)"/>
            <person name="Lucas S."/>
            <person name="Copeland A."/>
            <person name="Lapidus A."/>
            <person name="Glavina del Rio T."/>
            <person name="Dalin E."/>
            <person name="Tice H."/>
            <person name="Bruce D."/>
            <person name="Goodwin L."/>
            <person name="Pitluck S."/>
            <person name="Peters L."/>
            <person name="Mikhailova N."/>
            <person name="Lu M."/>
            <person name="Kyrpides N."/>
            <person name="Mavromatis K."/>
            <person name="Ivanova N."/>
            <person name="Markowitz V."/>
            <person name="Cheng J.-F."/>
            <person name="Hugenholtz P."/>
            <person name="Woyke T."/>
            <person name="Wu D."/>
            <person name="Wirth R."/>
            <person name="Brambilla E.-M."/>
            <person name="Klenk H.-P."/>
            <person name="Eisen J.A."/>
        </authorList>
    </citation>
    <scope>NUCLEOTIDE SEQUENCE [LARGE SCALE GENOMIC DNA]</scope>
    <source>
        <strain evidence="9 10">DSM 2279</strain>
    </source>
</reference>
<evidence type="ECO:0000256" key="7">
    <source>
        <dbReference type="SAM" id="Phobius"/>
    </source>
</evidence>
<dbReference type="Proteomes" id="UP000005741">
    <property type="component" value="Chromosome"/>
</dbReference>
<dbReference type="RefSeq" id="WP_004079795.1">
    <property type="nucleotide sequence ID" value="NZ_CM001436.1"/>
</dbReference>
<dbReference type="SUPFAM" id="SSF158472">
    <property type="entry name" value="HAMP domain-like"/>
    <property type="match status" value="1"/>
</dbReference>
<organism evidence="9 10">
    <name type="scientific">Methanoplanus limicola DSM 2279</name>
    <dbReference type="NCBI Taxonomy" id="937775"/>
    <lineage>
        <taxon>Archaea</taxon>
        <taxon>Methanobacteriati</taxon>
        <taxon>Methanobacteriota</taxon>
        <taxon>Stenosarchaea group</taxon>
        <taxon>Methanomicrobia</taxon>
        <taxon>Methanomicrobiales</taxon>
        <taxon>Methanomicrobiaceae</taxon>
        <taxon>Methanoplanus</taxon>
    </lineage>
</organism>
<evidence type="ECO:0000256" key="4">
    <source>
        <dbReference type="ARBA" id="ARBA00022679"/>
    </source>
</evidence>
<dbReference type="InParanoid" id="H1YZM3"/>
<feature type="transmembrane region" description="Helical" evidence="7">
    <location>
        <begin position="193"/>
        <end position="212"/>
    </location>
</feature>
<keyword evidence="7" id="KW-0472">Membrane</keyword>
<comment type="catalytic activity">
    <reaction evidence="1">
        <text>ATP + protein L-histidine = ADP + protein N-phospho-L-histidine.</text>
        <dbReference type="EC" id="2.7.13.3"/>
    </reaction>
</comment>
<feature type="transmembrane region" description="Helical" evidence="7">
    <location>
        <begin position="12"/>
        <end position="32"/>
    </location>
</feature>
<dbReference type="STRING" id="937775.Metlim_3044"/>
<dbReference type="PANTHER" id="PTHR45436:SF5">
    <property type="entry name" value="SENSOR HISTIDINE KINASE TRCS"/>
    <property type="match status" value="1"/>
</dbReference>
<evidence type="ECO:0000256" key="1">
    <source>
        <dbReference type="ARBA" id="ARBA00000085"/>
    </source>
</evidence>
<keyword evidence="7" id="KW-0812">Transmembrane</keyword>
<evidence type="ECO:0000256" key="3">
    <source>
        <dbReference type="ARBA" id="ARBA00022553"/>
    </source>
</evidence>
<dbReference type="CDD" id="cd18773">
    <property type="entry name" value="PDC1_HK_sensor"/>
    <property type="match status" value="1"/>
</dbReference>
<dbReference type="HOGENOM" id="CLU_1017849_0_0_2"/>
<keyword evidence="4" id="KW-0808">Transferase</keyword>
<dbReference type="GO" id="GO:0004673">
    <property type="term" value="F:protein histidine kinase activity"/>
    <property type="evidence" value="ECO:0007669"/>
    <property type="project" value="UniProtKB-EC"/>
</dbReference>
<dbReference type="GO" id="GO:0000160">
    <property type="term" value="P:phosphorelay signal transduction system"/>
    <property type="evidence" value="ECO:0007669"/>
    <property type="project" value="UniProtKB-KW"/>
</dbReference>
<evidence type="ECO:0000256" key="6">
    <source>
        <dbReference type="ARBA" id="ARBA00023012"/>
    </source>
</evidence>
<dbReference type="SMART" id="SM00304">
    <property type="entry name" value="HAMP"/>
    <property type="match status" value="1"/>
</dbReference>
<dbReference type="InterPro" id="IPR003660">
    <property type="entry name" value="HAMP_dom"/>
</dbReference>
<dbReference type="Pfam" id="PF00672">
    <property type="entry name" value="HAMP"/>
    <property type="match status" value="1"/>
</dbReference>
<evidence type="ECO:0000313" key="10">
    <source>
        <dbReference type="Proteomes" id="UP000005741"/>
    </source>
</evidence>
<evidence type="ECO:0000313" key="9">
    <source>
        <dbReference type="EMBL" id="EHQ37076.1"/>
    </source>
</evidence>
<feature type="domain" description="HAMP" evidence="8">
    <location>
        <begin position="213"/>
        <end position="265"/>
    </location>
</feature>
<accession>H1YZM3</accession>
<dbReference type="PANTHER" id="PTHR45436">
    <property type="entry name" value="SENSOR HISTIDINE KINASE YKOH"/>
    <property type="match status" value="1"/>
</dbReference>
<keyword evidence="3" id="KW-0597">Phosphoprotein</keyword>
<sequence length="272" mass="30495">MTKWYNSIMTKLTVSFIVLIIVISGMSFFYTYGETKTALKDTTQDELLSTASIIATQVDGDILQNIKEGDENSPEFIKLRDQLYEIQESTDEIMYLYTMRKVGDDIAFVVDAEYGISEDVAGVNEVYDEPTEEMFLGFERPISEKEFTIDQWGVVISGYAPVYNSEGKVVGIVGVDMDSHKVIDRQNFIGNTIYMIILISVAIAGLIIAMFARSMIRDIRKLNETANKISMGDSGVTVDVSRNDEIGELAESFGRMVASLKIMMMDFGDEKD</sequence>